<feature type="region of interest" description="Disordered" evidence="1">
    <location>
        <begin position="221"/>
        <end position="269"/>
    </location>
</feature>
<keyword evidence="3" id="KW-1185">Reference proteome</keyword>
<gene>
    <name evidence="2" type="ORF">CHIRRI_LOCUS4559</name>
</gene>
<reference evidence="2" key="1">
    <citation type="submission" date="2022-01" db="EMBL/GenBank/DDBJ databases">
        <authorList>
            <person name="King R."/>
        </authorList>
    </citation>
    <scope>NUCLEOTIDE SEQUENCE</scope>
</reference>
<feature type="compositionally biased region" description="Basic residues" evidence="1">
    <location>
        <begin position="245"/>
        <end position="256"/>
    </location>
</feature>
<dbReference type="EMBL" id="OU895878">
    <property type="protein sequence ID" value="CAG9801637.1"/>
    <property type="molecule type" value="Genomic_DNA"/>
</dbReference>
<sequence length="277" mass="31515">MNFGKKMVLVDYDEAKKCGLNSKGCHDVFDIKGSKMISSIHDSSTDPKTAFNKKSEEILHQSYLSDDEKVQQFNNLLTQYLSHTESEKIRKKRELEETGAIVKKILATESPGSEEPPKQFKAHKSQLFLMNSLPSEAQKIRFEDNINPVNFPEYSGQSVNRKRPELPQSPAGTSQNNTVLGQVLLLNEKLKILEAKLTPKPNNSTDKKKALEKIVPMEISFSADTPRGPRKAIKRKLITDSTPKPSRKTNRKNPHPRGHEVIKKWQTKSRMELMELH</sequence>
<proteinExistence type="predicted"/>
<feature type="compositionally biased region" description="Basic and acidic residues" evidence="1">
    <location>
        <begin position="257"/>
        <end position="269"/>
    </location>
</feature>
<dbReference type="Proteomes" id="UP001153620">
    <property type="component" value="Chromosome 2"/>
</dbReference>
<evidence type="ECO:0000256" key="1">
    <source>
        <dbReference type="SAM" id="MobiDB-lite"/>
    </source>
</evidence>
<dbReference type="AlphaFoldDB" id="A0A9N9RR46"/>
<reference evidence="2" key="2">
    <citation type="submission" date="2022-10" db="EMBL/GenBank/DDBJ databases">
        <authorList>
            <consortium name="ENA_rothamsted_submissions"/>
            <consortium name="culmorum"/>
            <person name="King R."/>
        </authorList>
    </citation>
    <scope>NUCLEOTIDE SEQUENCE</scope>
</reference>
<feature type="region of interest" description="Disordered" evidence="1">
    <location>
        <begin position="151"/>
        <end position="176"/>
    </location>
</feature>
<name>A0A9N9RR46_9DIPT</name>
<organism evidence="2 3">
    <name type="scientific">Chironomus riparius</name>
    <dbReference type="NCBI Taxonomy" id="315576"/>
    <lineage>
        <taxon>Eukaryota</taxon>
        <taxon>Metazoa</taxon>
        <taxon>Ecdysozoa</taxon>
        <taxon>Arthropoda</taxon>
        <taxon>Hexapoda</taxon>
        <taxon>Insecta</taxon>
        <taxon>Pterygota</taxon>
        <taxon>Neoptera</taxon>
        <taxon>Endopterygota</taxon>
        <taxon>Diptera</taxon>
        <taxon>Nematocera</taxon>
        <taxon>Chironomoidea</taxon>
        <taxon>Chironomidae</taxon>
        <taxon>Chironominae</taxon>
        <taxon>Chironomus</taxon>
    </lineage>
</organism>
<evidence type="ECO:0000313" key="3">
    <source>
        <dbReference type="Proteomes" id="UP001153620"/>
    </source>
</evidence>
<protein>
    <submittedName>
        <fullName evidence="2">Uncharacterized protein</fullName>
    </submittedName>
</protein>
<evidence type="ECO:0000313" key="2">
    <source>
        <dbReference type="EMBL" id="CAG9801637.1"/>
    </source>
</evidence>
<accession>A0A9N9RR46</accession>